<dbReference type="RefSeq" id="WP_077312993.1">
    <property type="nucleotide sequence ID" value="NZ_AP024887.1"/>
</dbReference>
<accession>A0A1R4B2G0</accession>
<evidence type="ECO:0000313" key="3">
    <source>
        <dbReference type="Proteomes" id="UP000189475"/>
    </source>
</evidence>
<dbReference type="OrthoDB" id="5901959at2"/>
<feature type="signal peptide" evidence="1">
    <location>
        <begin position="1"/>
        <end position="21"/>
    </location>
</feature>
<feature type="chain" id="PRO_5012955383" description="WD40 repeat protein" evidence="1">
    <location>
        <begin position="22"/>
        <end position="224"/>
    </location>
</feature>
<dbReference type="EMBL" id="FUFT01000002">
    <property type="protein sequence ID" value="SJL83098.1"/>
    <property type="molecule type" value="Genomic_DNA"/>
</dbReference>
<proteinExistence type="predicted"/>
<dbReference type="AlphaFoldDB" id="A0A1R4B2G0"/>
<reference evidence="2 3" key="1">
    <citation type="submission" date="2017-02" db="EMBL/GenBank/DDBJ databases">
        <authorList>
            <person name="Peterson S.W."/>
        </authorList>
    </citation>
    <scope>NUCLEOTIDE SEQUENCE [LARGE SCALE GENOMIC DNA]</scope>
    <source>
        <strain evidence="2 3">CECT 9027</strain>
    </source>
</reference>
<dbReference type="STRING" id="1918946.VPAL9027_01047"/>
<evidence type="ECO:0000313" key="2">
    <source>
        <dbReference type="EMBL" id="SJL83098.1"/>
    </source>
</evidence>
<keyword evidence="1" id="KW-0732">Signal</keyword>
<dbReference type="Proteomes" id="UP000189475">
    <property type="component" value="Unassembled WGS sequence"/>
</dbReference>
<evidence type="ECO:0000256" key="1">
    <source>
        <dbReference type="SAM" id="SignalP"/>
    </source>
</evidence>
<sequence>MQWLRYVIFGLWIVFSPFSFAHQDNNHDLTHFDHPFLLGDWSFVNPYPEKTPEGFRAIQISLRSDYRFQIEVNKQDRSVQHWTGVFEPSEEKIDFYFSNGEQHSYVYQGSHNTLMMNNIYFHKTLPDNLAGRWASQTIKNLEHDSPSTVKHIDLLIKPDFVFLFRSVTEKGDETLHQGIFYTEQDHLVFMYENGQHDTKYLLNQDTLTLNVEDGALLAVLNRVE</sequence>
<evidence type="ECO:0008006" key="4">
    <source>
        <dbReference type="Google" id="ProtNLM"/>
    </source>
</evidence>
<organism evidence="2 3">
    <name type="scientific">Vibrio palustris</name>
    <dbReference type="NCBI Taxonomy" id="1918946"/>
    <lineage>
        <taxon>Bacteria</taxon>
        <taxon>Pseudomonadati</taxon>
        <taxon>Pseudomonadota</taxon>
        <taxon>Gammaproteobacteria</taxon>
        <taxon>Vibrionales</taxon>
        <taxon>Vibrionaceae</taxon>
        <taxon>Vibrio</taxon>
    </lineage>
</organism>
<gene>
    <name evidence="2" type="ORF">VPAL9027_01047</name>
</gene>
<protein>
    <recommendedName>
        <fullName evidence="4">WD40 repeat protein</fullName>
    </recommendedName>
</protein>
<name>A0A1R4B2G0_9VIBR</name>
<keyword evidence="3" id="KW-1185">Reference proteome</keyword>